<accession>A0ABW3ZR48</accession>
<keyword evidence="4" id="KW-1185">Reference proteome</keyword>
<feature type="domain" description="Cell wall elongation regulator TseB-like" evidence="2">
    <location>
        <begin position="54"/>
        <end position="94"/>
    </location>
</feature>
<name>A0ABW3ZR48_9BACI</name>
<evidence type="ECO:0000259" key="2">
    <source>
        <dbReference type="Pfam" id="PF17881"/>
    </source>
</evidence>
<evidence type="ECO:0000313" key="3">
    <source>
        <dbReference type="EMBL" id="MFD1360537.1"/>
    </source>
</evidence>
<evidence type="ECO:0000256" key="1">
    <source>
        <dbReference type="SAM" id="Phobius"/>
    </source>
</evidence>
<protein>
    <submittedName>
        <fullName evidence="3">DUF5590 domain-containing protein</fullName>
    </submittedName>
</protein>
<dbReference type="SUPFAM" id="SSF54403">
    <property type="entry name" value="Cystatin/monellin"/>
    <property type="match status" value="2"/>
</dbReference>
<dbReference type="Proteomes" id="UP001597178">
    <property type="component" value="Unassembled WGS sequence"/>
</dbReference>
<keyword evidence="1" id="KW-0812">Transmembrane</keyword>
<dbReference type="RefSeq" id="WP_382397243.1">
    <property type="nucleotide sequence ID" value="NZ_JBHTNH010000002.1"/>
</dbReference>
<sequence length="182" mass="21350">MIDERLSRFTLPAWLKWLLGIISLLLVMSVIFGIYLYQAIQDNRTAGFEDVQKQVLQETDIRTINKIQRYHGEKAYYTIYGEANEEKALIVFYPFDGNQSDIMTVNQSDMVAKETIIANWNDQCTSCTMRDIVPAVISENGEEPAWELTYEDQQGRYVMEYFSFFNGKSIEVQRFNRMFDEE</sequence>
<proteinExistence type="predicted"/>
<comment type="caution">
    <text evidence="3">The sequence shown here is derived from an EMBL/GenBank/DDBJ whole genome shotgun (WGS) entry which is preliminary data.</text>
</comment>
<gene>
    <name evidence="3" type="ORF">ACFQ4A_02445</name>
</gene>
<reference evidence="4" key="1">
    <citation type="journal article" date="2019" name="Int. J. Syst. Evol. Microbiol.">
        <title>The Global Catalogue of Microorganisms (GCM) 10K type strain sequencing project: providing services to taxonomists for standard genome sequencing and annotation.</title>
        <authorList>
            <consortium name="The Broad Institute Genomics Platform"/>
            <consortium name="The Broad Institute Genome Sequencing Center for Infectious Disease"/>
            <person name="Wu L."/>
            <person name="Ma J."/>
        </authorList>
    </citation>
    <scope>NUCLEOTIDE SEQUENCE [LARGE SCALE GENOMIC DNA]</scope>
    <source>
        <strain evidence="4">CCUG 54822</strain>
    </source>
</reference>
<feature type="transmembrane region" description="Helical" evidence="1">
    <location>
        <begin position="14"/>
        <end position="37"/>
    </location>
</feature>
<dbReference type="Pfam" id="PF17881">
    <property type="entry name" value="TseB"/>
    <property type="match status" value="1"/>
</dbReference>
<dbReference type="Gene3D" id="3.10.450.40">
    <property type="match status" value="2"/>
</dbReference>
<keyword evidence="1" id="KW-1133">Transmembrane helix</keyword>
<dbReference type="EMBL" id="JBHTNH010000002">
    <property type="protein sequence ID" value="MFD1360537.1"/>
    <property type="molecule type" value="Genomic_DNA"/>
</dbReference>
<keyword evidence="1" id="KW-0472">Membrane</keyword>
<organism evidence="3 4">
    <name type="scientific">Lentibacillus salinarum</name>
    <dbReference type="NCBI Taxonomy" id="446820"/>
    <lineage>
        <taxon>Bacteria</taxon>
        <taxon>Bacillati</taxon>
        <taxon>Bacillota</taxon>
        <taxon>Bacilli</taxon>
        <taxon>Bacillales</taxon>
        <taxon>Bacillaceae</taxon>
        <taxon>Lentibacillus</taxon>
    </lineage>
</organism>
<dbReference type="InterPro" id="IPR041401">
    <property type="entry name" value="TseB-like_dom"/>
</dbReference>
<dbReference type="InterPro" id="IPR046350">
    <property type="entry name" value="Cystatin_sf"/>
</dbReference>
<evidence type="ECO:0000313" key="4">
    <source>
        <dbReference type="Proteomes" id="UP001597178"/>
    </source>
</evidence>